<dbReference type="InterPro" id="IPR006764">
    <property type="entry name" value="SAM_dep_MeTrfase_SAV2177_type"/>
</dbReference>
<dbReference type="STRING" id="159449.B4N89_39250"/>
<evidence type="ECO:0000313" key="3">
    <source>
        <dbReference type="Proteomes" id="UP000190037"/>
    </source>
</evidence>
<keyword evidence="3" id="KW-1185">Reference proteome</keyword>
<proteinExistence type="predicted"/>
<dbReference type="Gene3D" id="3.40.50.150">
    <property type="entry name" value="Vaccinia Virus protein VP39"/>
    <property type="match status" value="1"/>
</dbReference>
<dbReference type="CDD" id="cd02440">
    <property type="entry name" value="AdoMet_MTases"/>
    <property type="match status" value="1"/>
</dbReference>
<dbReference type="PIRSF" id="PIRSF017393">
    <property type="entry name" value="MTase_SAV2177"/>
    <property type="match status" value="1"/>
</dbReference>
<dbReference type="AlphaFoldDB" id="A0A1T3NNK9"/>
<dbReference type="SUPFAM" id="SSF53335">
    <property type="entry name" value="S-adenosyl-L-methionine-dependent methyltransferases"/>
    <property type="match status" value="1"/>
</dbReference>
<sequence length="309" mass="33192">MPQQAPETRSCAGRPVPARLPVQGSATRRSGLRTDLPHPARMYDYYLGGKNNFGVDREAADAVLGAAPEVRAMARANRAFLRRAVSFAAGCGIRQFLDIGVGMPTAHDTYEYAVAATEEARAVYVDNDPLVLAHARALSGRPGRVRVVEGDLRDPYALLARVCGRSGLDLDRPVAVVLTAVLHYLSDADDPRAVVGALAGAMVPGSMLVLSHVAADLRPEAARATAEAYRRSAAPLFPRTAAQVRALFPGLDPVRPGVVPISSWRADRLPRPLVEREWMYAGVAHKPPPGRRECSSTGRIPTRALRPCA</sequence>
<protein>
    <recommendedName>
        <fullName evidence="4">Methyltransferase</fullName>
    </recommendedName>
</protein>
<evidence type="ECO:0000256" key="1">
    <source>
        <dbReference type="SAM" id="MobiDB-lite"/>
    </source>
</evidence>
<gene>
    <name evidence="2" type="ORF">B4N89_39250</name>
</gene>
<dbReference type="Proteomes" id="UP000190037">
    <property type="component" value="Unassembled WGS sequence"/>
</dbReference>
<feature type="region of interest" description="Disordered" evidence="1">
    <location>
        <begin position="1"/>
        <end position="35"/>
    </location>
</feature>
<dbReference type="EMBL" id="MWQN01000003">
    <property type="protein sequence ID" value="OPC78221.1"/>
    <property type="molecule type" value="Genomic_DNA"/>
</dbReference>
<evidence type="ECO:0000313" key="2">
    <source>
        <dbReference type="EMBL" id="OPC78221.1"/>
    </source>
</evidence>
<dbReference type="InterPro" id="IPR029063">
    <property type="entry name" value="SAM-dependent_MTases_sf"/>
</dbReference>
<name>A0A1T3NNK9_9ACTN</name>
<reference evidence="2 3" key="1">
    <citation type="submission" date="2017-03" db="EMBL/GenBank/DDBJ databases">
        <title>Draft genome sequence of Streptomyces scabrisporus NF3, endophyte isolated from Amphipterygium adstringens.</title>
        <authorList>
            <person name="Vazquez M."/>
            <person name="Ceapa C.D."/>
            <person name="Rodriguez Luna D."/>
            <person name="Sanchez Esquivel S."/>
        </authorList>
    </citation>
    <scope>NUCLEOTIDE SEQUENCE [LARGE SCALE GENOMIC DNA]</scope>
    <source>
        <strain evidence="2 3">NF3</strain>
    </source>
</reference>
<dbReference type="OrthoDB" id="3216820at2"/>
<accession>A0A1T3NNK9</accession>
<dbReference type="Pfam" id="PF04672">
    <property type="entry name" value="Methyltransf_19"/>
    <property type="match status" value="1"/>
</dbReference>
<organism evidence="2 3">
    <name type="scientific">Embleya scabrispora</name>
    <dbReference type="NCBI Taxonomy" id="159449"/>
    <lineage>
        <taxon>Bacteria</taxon>
        <taxon>Bacillati</taxon>
        <taxon>Actinomycetota</taxon>
        <taxon>Actinomycetes</taxon>
        <taxon>Kitasatosporales</taxon>
        <taxon>Streptomycetaceae</taxon>
        <taxon>Embleya</taxon>
    </lineage>
</organism>
<comment type="caution">
    <text evidence="2">The sequence shown here is derived from an EMBL/GenBank/DDBJ whole genome shotgun (WGS) entry which is preliminary data.</text>
</comment>
<feature type="region of interest" description="Disordered" evidence="1">
    <location>
        <begin position="287"/>
        <end position="309"/>
    </location>
</feature>
<evidence type="ECO:0008006" key="4">
    <source>
        <dbReference type="Google" id="ProtNLM"/>
    </source>
</evidence>